<dbReference type="PANTHER" id="PTHR42695:SF5">
    <property type="entry name" value="GLUTAMINE AMIDOTRANSFERASE YLR126C-RELATED"/>
    <property type="match status" value="1"/>
</dbReference>
<evidence type="ECO:0000313" key="1">
    <source>
        <dbReference type="EMBL" id="KXS21724.1"/>
    </source>
</evidence>
<dbReference type="Proteomes" id="UP000070544">
    <property type="component" value="Unassembled WGS sequence"/>
</dbReference>
<reference evidence="1 2" key="1">
    <citation type="journal article" date="2015" name="Genome Biol. Evol.">
        <title>Phylogenomic analyses indicate that early fungi evolved digesting cell walls of algal ancestors of land plants.</title>
        <authorList>
            <person name="Chang Y."/>
            <person name="Wang S."/>
            <person name="Sekimoto S."/>
            <person name="Aerts A.L."/>
            <person name="Choi C."/>
            <person name="Clum A."/>
            <person name="LaButti K.M."/>
            <person name="Lindquist E.A."/>
            <person name="Yee Ngan C."/>
            <person name="Ohm R.A."/>
            <person name="Salamov A.A."/>
            <person name="Grigoriev I.V."/>
            <person name="Spatafora J.W."/>
            <person name="Berbee M.L."/>
        </authorList>
    </citation>
    <scope>NUCLEOTIDE SEQUENCE [LARGE SCALE GENOMIC DNA]</scope>
    <source>
        <strain evidence="1 2">JEL478</strain>
    </source>
</reference>
<dbReference type="AlphaFoldDB" id="A0A139AYD6"/>
<dbReference type="GO" id="GO:0005829">
    <property type="term" value="C:cytosol"/>
    <property type="evidence" value="ECO:0007669"/>
    <property type="project" value="TreeGrafter"/>
</dbReference>
<name>A0A139AYD6_GONPJ</name>
<accession>A0A139AYD6</accession>
<organism evidence="1 2">
    <name type="scientific">Gonapodya prolifera (strain JEL478)</name>
    <name type="common">Monoblepharis prolifera</name>
    <dbReference type="NCBI Taxonomy" id="1344416"/>
    <lineage>
        <taxon>Eukaryota</taxon>
        <taxon>Fungi</taxon>
        <taxon>Fungi incertae sedis</taxon>
        <taxon>Chytridiomycota</taxon>
        <taxon>Chytridiomycota incertae sedis</taxon>
        <taxon>Monoblepharidomycetes</taxon>
        <taxon>Monoblepharidales</taxon>
        <taxon>Gonapodyaceae</taxon>
        <taxon>Gonapodya</taxon>
    </lineage>
</organism>
<gene>
    <name evidence="1" type="ORF">M427DRAFT_277349</name>
</gene>
<keyword evidence="2" id="KW-1185">Reference proteome</keyword>
<dbReference type="PANTHER" id="PTHR42695">
    <property type="entry name" value="GLUTAMINE AMIDOTRANSFERASE YLR126C-RELATED"/>
    <property type="match status" value="1"/>
</dbReference>
<dbReference type="InterPro" id="IPR044992">
    <property type="entry name" value="ChyE-like"/>
</dbReference>
<dbReference type="EMBL" id="KQ965732">
    <property type="protein sequence ID" value="KXS21724.1"/>
    <property type="molecule type" value="Genomic_DNA"/>
</dbReference>
<proteinExistence type="predicted"/>
<dbReference type="SUPFAM" id="SSF52317">
    <property type="entry name" value="Class I glutamine amidotransferase-like"/>
    <property type="match status" value="1"/>
</dbReference>
<evidence type="ECO:0000313" key="2">
    <source>
        <dbReference type="Proteomes" id="UP000070544"/>
    </source>
</evidence>
<protein>
    <submittedName>
        <fullName evidence="1">Uncharacterized protein</fullName>
    </submittedName>
</protein>
<dbReference type="InterPro" id="IPR029062">
    <property type="entry name" value="Class_I_gatase-like"/>
</dbReference>
<dbReference type="STRING" id="1344416.A0A139AYD6"/>
<dbReference type="OrthoDB" id="10451938at2759"/>
<sequence length="348" mass="38958">MVKAPAPKSTRTIKAAVLLPDPGGWPVAWQVFHPQVAGGIRKRLPTLFNIAAATYFPEFTFEFTEFIFENFNTWPTDASQYDLFLVTGAKEGAYDQHVPYVPVLEKYIGDNVNKTRFIGLSYGHQTIAWGLNPGGKNVIHNPHGWENAAVDVKVSREGMAALRTSKTSYFVNNHHGDAVLTAPPGTVHVSSSGPTPVQSFISDRVFTNEGHIEYSPGIMEMWARWDTYHGLYSLESAKHYLATRTHLPCDNKLGFLPDALWLAGKMVGWIGNSGVVPTDEELSARKAQYGDAARVLVEYYEDALLNRAYAEAVARYGGARRVAELKRLWDDYWSTGRKFSEEYFTEKN</sequence>
<dbReference type="Gene3D" id="3.40.50.880">
    <property type="match status" value="1"/>
</dbReference>